<gene>
    <name evidence="1" type="ORF">UV68_C0046G0008</name>
</gene>
<dbReference type="Gene3D" id="3.40.50.300">
    <property type="entry name" value="P-loop containing nucleotide triphosphate hydrolases"/>
    <property type="match status" value="1"/>
</dbReference>
<dbReference type="InterPro" id="IPR027417">
    <property type="entry name" value="P-loop_NTPase"/>
</dbReference>
<dbReference type="EMBL" id="LCFK01000046">
    <property type="protein sequence ID" value="KKS92394.1"/>
    <property type="molecule type" value="Genomic_DNA"/>
</dbReference>
<sequence length="222" mass="25270">MRFEEIEKAAQFGRQETEATGQKVIALEGPVCAGKSTLLERLGKLGAQTVDEYSEYVLSATKDFPKFPPRNEEESRASFMFFFDLEIARKMDRDLLITPGQVLLDRSIYTLMAFEVGAARITGIDILPWAVEYLRDKGNKIIQPDHIIYLDTTVSVSRERANQGKIRIAPFMLTEEFNEGFRSFFLELKKINPNLVTIMDGTKSEDTLQLDIEELLGSKDLF</sequence>
<protein>
    <submittedName>
        <fullName evidence="1">Uncharacterized protein</fullName>
    </submittedName>
</protein>
<dbReference type="SUPFAM" id="SSF52540">
    <property type="entry name" value="P-loop containing nucleoside triphosphate hydrolases"/>
    <property type="match status" value="1"/>
</dbReference>
<proteinExistence type="predicted"/>
<dbReference type="Proteomes" id="UP000033980">
    <property type="component" value="Unassembled WGS sequence"/>
</dbReference>
<evidence type="ECO:0000313" key="1">
    <source>
        <dbReference type="EMBL" id="KKS92394.1"/>
    </source>
</evidence>
<organism evidence="1 2">
    <name type="scientific">Candidatus Collierbacteria bacterium GW2011_GWC2_43_12</name>
    <dbReference type="NCBI Taxonomy" id="1618390"/>
    <lineage>
        <taxon>Bacteria</taxon>
        <taxon>Candidatus Collieribacteriota</taxon>
    </lineage>
</organism>
<comment type="caution">
    <text evidence="1">The sequence shown here is derived from an EMBL/GenBank/DDBJ whole genome shotgun (WGS) entry which is preliminary data.</text>
</comment>
<name>A0A0G1D3V6_9BACT</name>
<evidence type="ECO:0000313" key="2">
    <source>
        <dbReference type="Proteomes" id="UP000033980"/>
    </source>
</evidence>
<reference evidence="1 2" key="1">
    <citation type="journal article" date="2015" name="Nature">
        <title>rRNA introns, odd ribosomes, and small enigmatic genomes across a large radiation of phyla.</title>
        <authorList>
            <person name="Brown C.T."/>
            <person name="Hug L.A."/>
            <person name="Thomas B.C."/>
            <person name="Sharon I."/>
            <person name="Castelle C.J."/>
            <person name="Singh A."/>
            <person name="Wilkins M.J."/>
            <person name="Williams K.H."/>
            <person name="Banfield J.F."/>
        </authorList>
    </citation>
    <scope>NUCLEOTIDE SEQUENCE [LARGE SCALE GENOMIC DNA]</scope>
</reference>
<dbReference type="AlphaFoldDB" id="A0A0G1D3V6"/>
<accession>A0A0G1D3V6</accession>